<keyword evidence="5" id="KW-0808">Transferase</keyword>
<evidence type="ECO:0000313" key="6">
    <source>
        <dbReference type="Proteomes" id="UP000320176"/>
    </source>
</evidence>
<dbReference type="Proteomes" id="UP000320176">
    <property type="component" value="Unassembled WGS sequence"/>
</dbReference>
<protein>
    <submittedName>
        <fullName evidence="5">Bifunctional transcriptional activator/DNA repair enzyme AdaA</fullName>
        <ecNumber evidence="5">2.1.1.-</ecNumber>
    </submittedName>
</protein>
<dbReference type="InterPro" id="IPR020449">
    <property type="entry name" value="Tscrpt_reg_AraC-type_HTH"/>
</dbReference>
<dbReference type="PANTHER" id="PTHR46796">
    <property type="entry name" value="HTH-TYPE TRANSCRIPTIONAL ACTIVATOR RHAS-RELATED"/>
    <property type="match status" value="1"/>
</dbReference>
<dbReference type="Pfam" id="PF12833">
    <property type="entry name" value="HTH_18"/>
    <property type="match status" value="1"/>
</dbReference>
<sequence length="260" mass="29981">MTDTANPPTGNPLRLQQEFLQRVGPSQQFHLLFEHLPDVYFFFKDDQSRLLGASTAILRRLGLKKEQDIIGTTDYQYFPAHIADTFVKDDRNVLQTGQPLINRIEIWYTEHRLLDWFVTTKLPIRDSRGTVIGVMGTVRSYEGNRKEIQTFSQIDQVVKYIRENHRRKITVNELAELSGVSARQLHRRFIELFGMSAQEFLAKTRIKAASDVLLSSDRSVGDIAAEFGFCDQSAFTQQFKKHVGETPLHFRRRHVGRASV</sequence>
<reference evidence="5 6" key="1">
    <citation type="submission" date="2019-02" db="EMBL/GenBank/DDBJ databases">
        <title>Deep-cultivation of Planctomycetes and their phenomic and genomic characterization uncovers novel biology.</title>
        <authorList>
            <person name="Wiegand S."/>
            <person name="Jogler M."/>
            <person name="Boedeker C."/>
            <person name="Pinto D."/>
            <person name="Vollmers J."/>
            <person name="Rivas-Marin E."/>
            <person name="Kohn T."/>
            <person name="Peeters S.H."/>
            <person name="Heuer A."/>
            <person name="Rast P."/>
            <person name="Oberbeckmann S."/>
            <person name="Bunk B."/>
            <person name="Jeske O."/>
            <person name="Meyerdierks A."/>
            <person name="Storesund J.E."/>
            <person name="Kallscheuer N."/>
            <person name="Luecker S."/>
            <person name="Lage O.M."/>
            <person name="Pohl T."/>
            <person name="Merkel B.J."/>
            <person name="Hornburger P."/>
            <person name="Mueller R.-W."/>
            <person name="Bruemmer F."/>
            <person name="Labrenz M."/>
            <person name="Spormann A.M."/>
            <person name="Op Den Camp H."/>
            <person name="Overmann J."/>
            <person name="Amann R."/>
            <person name="Jetten M.S.M."/>
            <person name="Mascher T."/>
            <person name="Medema M.H."/>
            <person name="Devos D.P."/>
            <person name="Kaster A.-K."/>
            <person name="Ovreas L."/>
            <person name="Rohde M."/>
            <person name="Galperin M.Y."/>
            <person name="Jogler C."/>
        </authorList>
    </citation>
    <scope>NUCLEOTIDE SEQUENCE [LARGE SCALE GENOMIC DNA]</scope>
    <source>
        <strain evidence="5 6">Pla52n</strain>
    </source>
</reference>
<dbReference type="Gene3D" id="3.30.450.20">
    <property type="entry name" value="PAS domain"/>
    <property type="match status" value="1"/>
</dbReference>
<dbReference type="SUPFAM" id="SSF46689">
    <property type="entry name" value="Homeodomain-like"/>
    <property type="match status" value="2"/>
</dbReference>
<dbReference type="GO" id="GO:0032259">
    <property type="term" value="P:methylation"/>
    <property type="evidence" value="ECO:0007669"/>
    <property type="project" value="UniProtKB-KW"/>
</dbReference>
<keyword evidence="5" id="KW-0489">Methyltransferase</keyword>
<gene>
    <name evidence="5" type="primary">adaA</name>
    <name evidence="5" type="ORF">Pla52n_02910</name>
</gene>
<keyword evidence="1" id="KW-0805">Transcription regulation</keyword>
<dbReference type="InterPro" id="IPR035965">
    <property type="entry name" value="PAS-like_dom_sf"/>
</dbReference>
<dbReference type="OrthoDB" id="273555at2"/>
<dbReference type="EMBL" id="SJPN01000001">
    <property type="protein sequence ID" value="TWU07718.1"/>
    <property type="molecule type" value="Genomic_DNA"/>
</dbReference>
<keyword evidence="6" id="KW-1185">Reference proteome</keyword>
<dbReference type="InterPro" id="IPR050204">
    <property type="entry name" value="AraC_XylS_family_regulators"/>
</dbReference>
<dbReference type="InterPro" id="IPR013656">
    <property type="entry name" value="PAS_4"/>
</dbReference>
<evidence type="ECO:0000313" key="5">
    <source>
        <dbReference type="EMBL" id="TWU07718.1"/>
    </source>
</evidence>
<keyword evidence="3" id="KW-0804">Transcription</keyword>
<proteinExistence type="predicted"/>
<feature type="domain" description="HTH araC/xylS-type" evidence="4">
    <location>
        <begin position="155"/>
        <end position="253"/>
    </location>
</feature>
<dbReference type="PROSITE" id="PS00041">
    <property type="entry name" value="HTH_ARAC_FAMILY_1"/>
    <property type="match status" value="1"/>
</dbReference>
<dbReference type="GO" id="GO:0008168">
    <property type="term" value="F:methyltransferase activity"/>
    <property type="evidence" value="ECO:0007669"/>
    <property type="project" value="UniProtKB-KW"/>
</dbReference>
<dbReference type="PRINTS" id="PR00032">
    <property type="entry name" value="HTHARAC"/>
</dbReference>
<name>A0A5C6B6X6_9BACT</name>
<dbReference type="Gene3D" id="1.10.10.60">
    <property type="entry name" value="Homeodomain-like"/>
    <property type="match status" value="1"/>
</dbReference>
<dbReference type="RefSeq" id="WP_146518624.1">
    <property type="nucleotide sequence ID" value="NZ_CP151726.1"/>
</dbReference>
<dbReference type="GO" id="GO:0043565">
    <property type="term" value="F:sequence-specific DNA binding"/>
    <property type="evidence" value="ECO:0007669"/>
    <property type="project" value="InterPro"/>
</dbReference>
<evidence type="ECO:0000256" key="2">
    <source>
        <dbReference type="ARBA" id="ARBA00023125"/>
    </source>
</evidence>
<evidence type="ECO:0000256" key="1">
    <source>
        <dbReference type="ARBA" id="ARBA00023015"/>
    </source>
</evidence>
<dbReference type="SUPFAM" id="SSF55785">
    <property type="entry name" value="PYP-like sensor domain (PAS domain)"/>
    <property type="match status" value="1"/>
</dbReference>
<comment type="caution">
    <text evidence="5">The sequence shown here is derived from an EMBL/GenBank/DDBJ whole genome shotgun (WGS) entry which is preliminary data.</text>
</comment>
<evidence type="ECO:0000259" key="4">
    <source>
        <dbReference type="PROSITE" id="PS01124"/>
    </source>
</evidence>
<dbReference type="PANTHER" id="PTHR46796:SF13">
    <property type="entry name" value="HTH-TYPE TRANSCRIPTIONAL ACTIVATOR RHAS"/>
    <property type="match status" value="1"/>
</dbReference>
<dbReference type="EC" id="2.1.1.-" evidence="5"/>
<dbReference type="GO" id="GO:0003700">
    <property type="term" value="F:DNA-binding transcription factor activity"/>
    <property type="evidence" value="ECO:0007669"/>
    <property type="project" value="InterPro"/>
</dbReference>
<dbReference type="AlphaFoldDB" id="A0A5C6B6X6"/>
<dbReference type="InterPro" id="IPR009057">
    <property type="entry name" value="Homeodomain-like_sf"/>
</dbReference>
<evidence type="ECO:0000256" key="3">
    <source>
        <dbReference type="ARBA" id="ARBA00023163"/>
    </source>
</evidence>
<organism evidence="5 6">
    <name type="scientific">Stieleria varia</name>
    <dbReference type="NCBI Taxonomy" id="2528005"/>
    <lineage>
        <taxon>Bacteria</taxon>
        <taxon>Pseudomonadati</taxon>
        <taxon>Planctomycetota</taxon>
        <taxon>Planctomycetia</taxon>
        <taxon>Pirellulales</taxon>
        <taxon>Pirellulaceae</taxon>
        <taxon>Stieleria</taxon>
    </lineage>
</organism>
<dbReference type="InterPro" id="IPR018062">
    <property type="entry name" value="HTH_AraC-typ_CS"/>
</dbReference>
<dbReference type="PROSITE" id="PS01124">
    <property type="entry name" value="HTH_ARAC_FAMILY_2"/>
    <property type="match status" value="1"/>
</dbReference>
<dbReference type="SMART" id="SM00342">
    <property type="entry name" value="HTH_ARAC"/>
    <property type="match status" value="1"/>
</dbReference>
<accession>A0A5C6B6X6</accession>
<keyword evidence="2" id="KW-0238">DNA-binding</keyword>
<dbReference type="Pfam" id="PF08448">
    <property type="entry name" value="PAS_4"/>
    <property type="match status" value="1"/>
</dbReference>
<dbReference type="InterPro" id="IPR018060">
    <property type="entry name" value="HTH_AraC"/>
</dbReference>